<protein>
    <submittedName>
        <fullName evidence="2">Uncharacterized protein</fullName>
    </submittedName>
</protein>
<dbReference type="AlphaFoldDB" id="A0A9W8TH24"/>
<evidence type="ECO:0000256" key="1">
    <source>
        <dbReference type="SAM" id="MobiDB-lite"/>
    </source>
</evidence>
<reference evidence="2" key="1">
    <citation type="submission" date="2022-07" db="EMBL/GenBank/DDBJ databases">
        <title>Genome Sequence of Xylaria arbuscula.</title>
        <authorList>
            <person name="Buettner E."/>
        </authorList>
    </citation>
    <scope>NUCLEOTIDE SEQUENCE</scope>
    <source>
        <strain evidence="2">VT107</strain>
    </source>
</reference>
<proteinExistence type="predicted"/>
<accession>A0A9W8TH24</accession>
<evidence type="ECO:0000313" key="2">
    <source>
        <dbReference type="EMBL" id="KAJ3551643.1"/>
    </source>
</evidence>
<feature type="compositionally biased region" description="Polar residues" evidence="1">
    <location>
        <begin position="211"/>
        <end position="222"/>
    </location>
</feature>
<keyword evidence="3" id="KW-1185">Reference proteome</keyword>
<comment type="caution">
    <text evidence="2">The sequence shown here is derived from an EMBL/GenBank/DDBJ whole genome shotgun (WGS) entry which is preliminary data.</text>
</comment>
<dbReference type="EMBL" id="JANPWZ010003687">
    <property type="protein sequence ID" value="KAJ3551643.1"/>
    <property type="molecule type" value="Genomic_DNA"/>
</dbReference>
<dbReference type="VEuPathDB" id="FungiDB:F4678DRAFT_18190"/>
<organism evidence="2 3">
    <name type="scientific">Xylaria arbuscula</name>
    <dbReference type="NCBI Taxonomy" id="114810"/>
    <lineage>
        <taxon>Eukaryota</taxon>
        <taxon>Fungi</taxon>
        <taxon>Dikarya</taxon>
        <taxon>Ascomycota</taxon>
        <taxon>Pezizomycotina</taxon>
        <taxon>Sordariomycetes</taxon>
        <taxon>Xylariomycetidae</taxon>
        <taxon>Xylariales</taxon>
        <taxon>Xylariaceae</taxon>
        <taxon>Xylaria</taxon>
    </lineage>
</organism>
<evidence type="ECO:0000313" key="3">
    <source>
        <dbReference type="Proteomes" id="UP001148614"/>
    </source>
</evidence>
<name>A0A9W8TH24_9PEZI</name>
<dbReference type="Proteomes" id="UP001148614">
    <property type="component" value="Unassembled WGS sequence"/>
</dbReference>
<sequence>MKHKVTLQSVTLVRVRTSGGIGDWKFLFALIRNHLPRLELSIQLCIAEGLILSYQVEDEDGEEEFEYDFDVGGNHENWTTAIQADIFIVLDGLDQVPAREGRARAWSKLLNLINNLTKARYPNLHILLISRDEQNIRSCLIELGDILVLENIEDGPNCDRLEALRDEEIQKANESLMQDEQGPLASPDDPPLSFASSQRTLMQFRLGSNTASSFGDSDTSANELALEVPSTKRTRRRGRQSANTDSEANEQGRLGNLISRGTRSILCIQLVGNTIQPNSDKLQLLVGMLVGQGIFDKATKRRLMVQYSREKTAKDNRRVVRLEHSKTTGHAAKVYGGMEFGNAVLVNHIYVAICDRNDVWMAMSSGA</sequence>
<feature type="region of interest" description="Disordered" evidence="1">
    <location>
        <begin position="211"/>
        <end position="254"/>
    </location>
</feature>
<gene>
    <name evidence="2" type="ORF">NPX13_g11314</name>
</gene>